<dbReference type="SUPFAM" id="SSF54001">
    <property type="entry name" value="Cysteine proteinases"/>
    <property type="match status" value="1"/>
</dbReference>
<accession>A0AAN5DC01</accession>
<dbReference type="GO" id="GO:0006298">
    <property type="term" value="P:mismatch repair"/>
    <property type="evidence" value="ECO:0007669"/>
    <property type="project" value="TreeGrafter"/>
</dbReference>
<evidence type="ECO:0000313" key="4">
    <source>
        <dbReference type="EMBL" id="GMR59407.1"/>
    </source>
</evidence>
<feature type="region of interest" description="Disordered" evidence="1">
    <location>
        <begin position="1"/>
        <end position="107"/>
    </location>
</feature>
<feature type="compositionally biased region" description="Basic and acidic residues" evidence="1">
    <location>
        <begin position="142"/>
        <end position="152"/>
    </location>
</feature>
<dbReference type="GO" id="GO:0003684">
    <property type="term" value="F:damaged DNA binding"/>
    <property type="evidence" value="ECO:0007669"/>
    <property type="project" value="InterPro"/>
</dbReference>
<dbReference type="InterPro" id="IPR018328">
    <property type="entry name" value="Rad4_beta-hairpin_dom3"/>
</dbReference>
<feature type="compositionally biased region" description="Acidic residues" evidence="1">
    <location>
        <begin position="65"/>
        <end position="77"/>
    </location>
</feature>
<feature type="region of interest" description="Disordered" evidence="1">
    <location>
        <begin position="937"/>
        <end position="971"/>
    </location>
</feature>
<dbReference type="Gene3D" id="3.90.260.10">
    <property type="entry name" value="Transglutaminase-like"/>
    <property type="match status" value="1"/>
</dbReference>
<feature type="compositionally biased region" description="Acidic residues" evidence="1">
    <location>
        <begin position="490"/>
        <end position="501"/>
    </location>
</feature>
<dbReference type="Pfam" id="PF10405">
    <property type="entry name" value="BHD_3"/>
    <property type="match status" value="1"/>
</dbReference>
<dbReference type="InterPro" id="IPR004583">
    <property type="entry name" value="DNA_repair_Rad4"/>
</dbReference>
<dbReference type="InterPro" id="IPR042488">
    <property type="entry name" value="Rad4_BHD3_sf"/>
</dbReference>
<dbReference type="InterPro" id="IPR018325">
    <property type="entry name" value="Rad4/PNGase_transGLS-fold"/>
</dbReference>
<feature type="domain" description="Rad4 beta-hairpin" evidence="3">
    <location>
        <begin position="819"/>
        <end position="894"/>
    </location>
</feature>
<dbReference type="EMBL" id="BTRK01000006">
    <property type="protein sequence ID" value="GMR59407.1"/>
    <property type="molecule type" value="Genomic_DNA"/>
</dbReference>
<evidence type="ECO:0000259" key="2">
    <source>
        <dbReference type="SMART" id="SM01030"/>
    </source>
</evidence>
<reference evidence="5" key="1">
    <citation type="submission" date="2022-10" db="EMBL/GenBank/DDBJ databases">
        <title>Genome assembly of Pristionchus species.</title>
        <authorList>
            <person name="Yoshida K."/>
            <person name="Sommer R.J."/>
        </authorList>
    </citation>
    <scope>NUCLEOTIDE SEQUENCE [LARGE SCALE GENOMIC DNA]</scope>
    <source>
        <strain evidence="5">RS5460</strain>
    </source>
</reference>
<dbReference type="PANTHER" id="PTHR12135">
    <property type="entry name" value="DNA REPAIR PROTEIN XP-C / RAD4"/>
    <property type="match status" value="1"/>
</dbReference>
<protein>
    <submittedName>
        <fullName evidence="4">Uncharacterized protein</fullName>
    </submittedName>
</protein>
<feature type="compositionally biased region" description="Acidic residues" evidence="1">
    <location>
        <begin position="339"/>
        <end position="358"/>
    </location>
</feature>
<gene>
    <name evidence="4" type="ORF">PMAYCL1PPCAC_29602</name>
</gene>
<organism evidence="4 5">
    <name type="scientific">Pristionchus mayeri</name>
    <dbReference type="NCBI Taxonomy" id="1317129"/>
    <lineage>
        <taxon>Eukaryota</taxon>
        <taxon>Metazoa</taxon>
        <taxon>Ecdysozoa</taxon>
        <taxon>Nematoda</taxon>
        <taxon>Chromadorea</taxon>
        <taxon>Rhabditida</taxon>
        <taxon>Rhabditina</taxon>
        <taxon>Diplogasteromorpha</taxon>
        <taxon>Diplogasteroidea</taxon>
        <taxon>Neodiplogasteridae</taxon>
        <taxon>Pristionchus</taxon>
    </lineage>
</organism>
<feature type="compositionally biased region" description="Basic and acidic residues" evidence="1">
    <location>
        <begin position="48"/>
        <end position="64"/>
    </location>
</feature>
<dbReference type="InterPro" id="IPR036985">
    <property type="entry name" value="Transglutaminase-like_sf"/>
</dbReference>
<feature type="region of interest" description="Disordered" evidence="1">
    <location>
        <begin position="484"/>
        <end position="506"/>
    </location>
</feature>
<comment type="caution">
    <text evidence="4">The sequence shown here is derived from an EMBL/GenBank/DDBJ whole genome shotgun (WGS) entry which is preliminary data.</text>
</comment>
<dbReference type="InterPro" id="IPR038765">
    <property type="entry name" value="Papain-like_cys_pep_sf"/>
</dbReference>
<dbReference type="Gene3D" id="3.30.70.2460">
    <property type="entry name" value="Rad4, beta-hairpin domain BHD3"/>
    <property type="match status" value="1"/>
</dbReference>
<keyword evidence="5" id="KW-1185">Reference proteome</keyword>
<feature type="compositionally biased region" description="Basic and acidic residues" evidence="1">
    <location>
        <begin position="563"/>
        <end position="582"/>
    </location>
</feature>
<evidence type="ECO:0000256" key="1">
    <source>
        <dbReference type="SAM" id="MobiDB-lite"/>
    </source>
</evidence>
<dbReference type="PANTHER" id="PTHR12135:SF0">
    <property type="entry name" value="DNA REPAIR PROTEIN COMPLEMENTING XP-C CELLS"/>
    <property type="match status" value="1"/>
</dbReference>
<dbReference type="InterPro" id="IPR018326">
    <property type="entry name" value="Rad4_beta-hairpin_dom1"/>
</dbReference>
<dbReference type="AlphaFoldDB" id="A0AAN5DC01"/>
<dbReference type="GO" id="GO:0071942">
    <property type="term" value="C:XPC complex"/>
    <property type="evidence" value="ECO:0007669"/>
    <property type="project" value="TreeGrafter"/>
</dbReference>
<feature type="compositionally biased region" description="Polar residues" evidence="1">
    <location>
        <begin position="153"/>
        <end position="162"/>
    </location>
</feature>
<feature type="compositionally biased region" description="Basic and acidic residues" evidence="1">
    <location>
        <begin position="329"/>
        <end position="338"/>
    </location>
</feature>
<dbReference type="GO" id="GO:0000111">
    <property type="term" value="C:nucleotide-excision repair factor 2 complex"/>
    <property type="evidence" value="ECO:0007669"/>
    <property type="project" value="TreeGrafter"/>
</dbReference>
<feature type="domain" description="Rad4 beta-hairpin" evidence="2">
    <location>
        <begin position="708"/>
        <end position="760"/>
    </location>
</feature>
<proteinExistence type="predicted"/>
<dbReference type="SMART" id="SM01030">
    <property type="entry name" value="BHD_1"/>
    <property type="match status" value="1"/>
</dbReference>
<sequence>MSSAPRRSLRLRNVNLQQDEREETEVKRKTAPPKRSAAIDVNAAESENTEKKKMKKDGEEKKEEEPESEGSDEEMAEVEIALPAKPSQLHGQSVKNPTTASLVTRPKRKCSVVAAEVFKKMASNDENSDSDDHFDIDKEMEIVKERKKKEQGNENARSSMPNQKKMKGGKSAVSKAPPKRNKMKTVDSITEEEEEDLKPKKNDTGKAVANGWKGAKMQRPPSLDRPSQKVKLLLDRKYQVDRDEMIGWEKRAVHMTKELRKLESDTMHQSGRQKEIMDRVWRFVERCLKDRTSAMGDEEAVRECGVLQGEFDEWERKKKMTITQRIKEKVESEKKALEAEDSDDNEDEDEWEDMETVDGEGVVKTVQVHVENEEKTMDWKCRYGVDWTKWLKQEVNRTMRTRYENSHKTHLLSFLAHLRHLAAMALSTTSKHGEVPMAAIALSMIPPPKKKKDKGRERERKELIEWWWKEFEDSERLVNNRSWPNLSDPMYEEEEGEEGSEEERMSERMMKRRYTNHKEAALMFFSLASAAGFIVRIVCRCRVVSKKVPEPPVVEKKKKKKNGEKEEKEPTKKRNKEPSEQSRNHPIVDYWIELWDEGKKSWMTINAIRPLPSLKKDDEEEEEGFRYSEPLNACMEKDGLVLYMLAIDNEFGIRDVSARYIHSQNFVAKEFRNRRANQEWLNELWEMEPWRAHSIRCRIEDDDWMSSLKVELPKLVGQYKDHPLYVLDKDVLKMQRIFPYDVEAVGEIRGYKIYSRKYLRPTNTAKWYEKMGRQVREDEPPVGEKKLTNPMTGESVMQGLFGYWQTDAWDAGEVVDGRVPRNEFDNIYMYQPKEMCPKGGIYIIPKGLQRVALERGKDFVEAVIGWTYKGGNIVPIIQGAVFVKEDIPELVGAWKECEKRWKEEEKKIRSERSLAAWKKLIKGMLRLAAMRKEFEPMENKKKKGTRLEDEAVRAEEEAAWPQQRYGADMFQ</sequence>
<dbReference type="GO" id="GO:0003697">
    <property type="term" value="F:single-stranded DNA binding"/>
    <property type="evidence" value="ECO:0007669"/>
    <property type="project" value="TreeGrafter"/>
</dbReference>
<feature type="compositionally biased region" description="Polar residues" evidence="1">
    <location>
        <begin position="89"/>
        <end position="102"/>
    </location>
</feature>
<dbReference type="Proteomes" id="UP001328107">
    <property type="component" value="Unassembled WGS sequence"/>
</dbReference>
<evidence type="ECO:0000313" key="5">
    <source>
        <dbReference type="Proteomes" id="UP001328107"/>
    </source>
</evidence>
<dbReference type="SMART" id="SM01032">
    <property type="entry name" value="BHD_3"/>
    <property type="match status" value="1"/>
</dbReference>
<feature type="compositionally biased region" description="Basic and acidic residues" evidence="1">
    <location>
        <begin position="937"/>
        <end position="956"/>
    </location>
</feature>
<feature type="region of interest" description="Disordered" evidence="1">
    <location>
        <begin position="142"/>
        <end position="229"/>
    </location>
</feature>
<feature type="region of interest" description="Disordered" evidence="1">
    <location>
        <begin position="552"/>
        <end position="582"/>
    </location>
</feature>
<name>A0AAN5DC01_9BILA</name>
<dbReference type="Pfam" id="PF03835">
    <property type="entry name" value="Rad4"/>
    <property type="match status" value="1"/>
</dbReference>
<dbReference type="GO" id="GO:0005737">
    <property type="term" value="C:cytoplasm"/>
    <property type="evidence" value="ECO:0007669"/>
    <property type="project" value="TreeGrafter"/>
</dbReference>
<dbReference type="GO" id="GO:0006289">
    <property type="term" value="P:nucleotide-excision repair"/>
    <property type="evidence" value="ECO:0007669"/>
    <property type="project" value="InterPro"/>
</dbReference>
<feature type="region of interest" description="Disordered" evidence="1">
    <location>
        <begin position="329"/>
        <end position="358"/>
    </location>
</feature>
<evidence type="ECO:0000259" key="3">
    <source>
        <dbReference type="SMART" id="SM01032"/>
    </source>
</evidence>